<keyword evidence="2" id="KW-0813">Transport</keyword>
<dbReference type="Proteomes" id="UP000426246">
    <property type="component" value="Chromosome"/>
</dbReference>
<dbReference type="Gene3D" id="1.20.1250.20">
    <property type="entry name" value="MFS general substrate transporter like domains"/>
    <property type="match status" value="2"/>
</dbReference>
<dbReference type="InterPro" id="IPR036259">
    <property type="entry name" value="MFS_trans_sf"/>
</dbReference>
<evidence type="ECO:0000256" key="5">
    <source>
        <dbReference type="ARBA" id="ARBA00023136"/>
    </source>
</evidence>
<dbReference type="PANTHER" id="PTHR11360">
    <property type="entry name" value="MONOCARBOXYLATE TRANSPORTER"/>
    <property type="match status" value="1"/>
</dbReference>
<name>A0A6B8REE5_9BACL</name>
<feature type="transmembrane region" description="Helical" evidence="6">
    <location>
        <begin position="292"/>
        <end position="311"/>
    </location>
</feature>
<dbReference type="AlphaFoldDB" id="A0A6B8REE5"/>
<dbReference type="InterPro" id="IPR011701">
    <property type="entry name" value="MFS"/>
</dbReference>
<comment type="subcellular location">
    <subcellularLocation>
        <location evidence="1">Cell membrane</location>
        <topology evidence="1">Multi-pass membrane protein</topology>
    </subcellularLocation>
</comment>
<evidence type="ECO:0000256" key="1">
    <source>
        <dbReference type="ARBA" id="ARBA00004651"/>
    </source>
</evidence>
<dbReference type="InterPro" id="IPR050327">
    <property type="entry name" value="Proton-linked_MCT"/>
</dbReference>
<dbReference type="KEGG" id="ppsc:EHS13_03815"/>
<dbReference type="GO" id="GO:0022857">
    <property type="term" value="F:transmembrane transporter activity"/>
    <property type="evidence" value="ECO:0007669"/>
    <property type="project" value="InterPro"/>
</dbReference>
<feature type="transmembrane region" description="Helical" evidence="6">
    <location>
        <begin position="262"/>
        <end position="285"/>
    </location>
</feature>
<dbReference type="GO" id="GO:0005886">
    <property type="term" value="C:plasma membrane"/>
    <property type="evidence" value="ECO:0007669"/>
    <property type="project" value="UniProtKB-SubCell"/>
</dbReference>
<dbReference type="EMBL" id="CP034235">
    <property type="protein sequence ID" value="QGQ94094.1"/>
    <property type="molecule type" value="Genomic_DNA"/>
</dbReference>
<feature type="transmembrane region" description="Helical" evidence="6">
    <location>
        <begin position="47"/>
        <end position="66"/>
    </location>
</feature>
<evidence type="ECO:0000256" key="3">
    <source>
        <dbReference type="ARBA" id="ARBA00022692"/>
    </source>
</evidence>
<proteinExistence type="predicted"/>
<dbReference type="RefSeq" id="WP_155699091.1">
    <property type="nucleotide sequence ID" value="NZ_CP034235.1"/>
</dbReference>
<keyword evidence="4 6" id="KW-1133">Transmembrane helix</keyword>
<keyword evidence="3 6" id="KW-0812">Transmembrane</keyword>
<dbReference type="PANTHER" id="PTHR11360:SF284">
    <property type="entry name" value="EG:103B4.3 PROTEIN-RELATED"/>
    <property type="match status" value="1"/>
</dbReference>
<dbReference type="OrthoDB" id="182417at2"/>
<evidence type="ECO:0000313" key="8">
    <source>
        <dbReference type="EMBL" id="QGQ94094.1"/>
    </source>
</evidence>
<gene>
    <name evidence="8" type="ORF">EHS13_03815</name>
</gene>
<organism evidence="8 9">
    <name type="scientific">Paenibacillus psychroresistens</name>
    <dbReference type="NCBI Taxonomy" id="1778678"/>
    <lineage>
        <taxon>Bacteria</taxon>
        <taxon>Bacillati</taxon>
        <taxon>Bacillota</taxon>
        <taxon>Bacilli</taxon>
        <taxon>Bacillales</taxon>
        <taxon>Paenibacillaceae</taxon>
        <taxon>Paenibacillus</taxon>
    </lineage>
</organism>
<feature type="transmembrane region" description="Helical" evidence="6">
    <location>
        <begin position="381"/>
        <end position="402"/>
    </location>
</feature>
<feature type="domain" description="Major facilitator superfamily (MFS) profile" evidence="7">
    <location>
        <begin position="12"/>
        <end position="407"/>
    </location>
</feature>
<protein>
    <submittedName>
        <fullName evidence="8">MFS transporter</fullName>
    </submittedName>
</protein>
<dbReference type="SUPFAM" id="SSF103473">
    <property type="entry name" value="MFS general substrate transporter"/>
    <property type="match status" value="1"/>
</dbReference>
<evidence type="ECO:0000256" key="2">
    <source>
        <dbReference type="ARBA" id="ARBA00022448"/>
    </source>
</evidence>
<evidence type="ECO:0000256" key="6">
    <source>
        <dbReference type="SAM" id="Phobius"/>
    </source>
</evidence>
<evidence type="ECO:0000259" key="7">
    <source>
        <dbReference type="PROSITE" id="PS50850"/>
    </source>
</evidence>
<keyword evidence="9" id="KW-1185">Reference proteome</keyword>
<evidence type="ECO:0000256" key="4">
    <source>
        <dbReference type="ARBA" id="ARBA00022989"/>
    </source>
</evidence>
<keyword evidence="5 6" id="KW-0472">Membrane</keyword>
<feature type="transmembrane region" description="Helical" evidence="6">
    <location>
        <begin position="167"/>
        <end position="185"/>
    </location>
</feature>
<dbReference type="PROSITE" id="PS50850">
    <property type="entry name" value="MFS"/>
    <property type="match status" value="1"/>
</dbReference>
<feature type="transmembrane region" description="Helical" evidence="6">
    <location>
        <begin position="317"/>
        <end position="338"/>
    </location>
</feature>
<feature type="transmembrane region" description="Helical" evidence="6">
    <location>
        <begin position="222"/>
        <end position="242"/>
    </location>
</feature>
<reference evidence="9" key="1">
    <citation type="submission" date="2018-11" db="EMBL/GenBank/DDBJ databases">
        <title>Complete genome sequence of Paenibacillus sp. ML311-T8.</title>
        <authorList>
            <person name="Nam Y.-D."/>
            <person name="Kang J."/>
            <person name="Chung W.-H."/>
            <person name="Park Y.S."/>
        </authorList>
    </citation>
    <scope>NUCLEOTIDE SEQUENCE [LARGE SCALE GENOMIC DNA]</scope>
    <source>
        <strain evidence="9">ML311-T8</strain>
    </source>
</reference>
<dbReference type="InterPro" id="IPR020846">
    <property type="entry name" value="MFS_dom"/>
</dbReference>
<feature type="transmembrane region" description="Helical" evidence="6">
    <location>
        <begin position="350"/>
        <end position="369"/>
    </location>
</feature>
<accession>A0A6B8REE5</accession>
<feature type="transmembrane region" description="Helical" evidence="6">
    <location>
        <begin position="102"/>
        <end position="124"/>
    </location>
</feature>
<sequence>MWFKEKKYAWFILIFLWIFGFVNSLSRFISAYYQPEIANFLHVGRGFLGFTWSTSIFIGAICAPLGGWLTDRYGYKKVLIASGALGTLATTLFLFIQNPIGYYCGFGLLSGLAGIGASTGYILINNWFTHHRAKALVILGSAGSLGLAIITPIFVSNKTWLGWNNAYWILFTTGCIFIPLAILFIRDNISKPASIQADEIAAEKPIVPDKPALSKLQAFKQYLKNPTLVTVIFALFTCGFSMGTVEMHLMAIQQQAHVHDMMFTSSLSTLGVLELIGGLTFSFLLDRMRRTLALSALYTLRVVAFTLLIFHFQASPILFSVIFGASYLGAVPGGILVANEELKASNHSMGLQTGLLILVHQLGGVAAAIGGGLNFDIFHNYQLLIAINIAMSLISAIGYYYVSKRRSQPA</sequence>
<feature type="transmembrane region" description="Helical" evidence="6">
    <location>
        <begin position="136"/>
        <end position="155"/>
    </location>
</feature>
<evidence type="ECO:0000313" key="9">
    <source>
        <dbReference type="Proteomes" id="UP000426246"/>
    </source>
</evidence>
<dbReference type="Pfam" id="PF07690">
    <property type="entry name" value="MFS_1"/>
    <property type="match status" value="1"/>
</dbReference>
<feature type="transmembrane region" description="Helical" evidence="6">
    <location>
        <begin position="78"/>
        <end position="96"/>
    </location>
</feature>